<comment type="subcellular location">
    <subcellularLocation>
        <location evidence="1">Nucleus</location>
    </subcellularLocation>
</comment>
<proteinExistence type="predicted"/>
<feature type="region of interest" description="Disordered" evidence="7">
    <location>
        <begin position="73"/>
        <end position="98"/>
    </location>
</feature>
<protein>
    <submittedName>
        <fullName evidence="10">Putative DNA-binding domain-containing protein</fullName>
    </submittedName>
    <submittedName>
        <fullName evidence="9">Transcription factor AP2-EREBP family</fullName>
    </submittedName>
</protein>
<keyword evidence="3" id="KW-0805">Transcription regulation</keyword>
<keyword evidence="4 10" id="KW-0238">DNA-binding</keyword>
<dbReference type="Gramene" id="mRNA:HanXRQr2_Chr03g0126901">
    <property type="protein sequence ID" value="CDS:HanXRQr2_Chr03g0126901.1"/>
    <property type="gene ID" value="HanXRQr2_Chr03g0126901"/>
</dbReference>
<dbReference type="InParanoid" id="A0A251V9V5"/>
<keyword evidence="6" id="KW-0539">Nucleus</keyword>
<dbReference type="InterPro" id="IPR036955">
    <property type="entry name" value="AP2/ERF_dom_sf"/>
</dbReference>
<dbReference type="GO" id="GO:0006952">
    <property type="term" value="P:defense response"/>
    <property type="evidence" value="ECO:0007669"/>
    <property type="project" value="UniProtKB-KW"/>
</dbReference>
<dbReference type="CDD" id="cd00018">
    <property type="entry name" value="AP2"/>
    <property type="match status" value="1"/>
</dbReference>
<evidence type="ECO:0000313" key="9">
    <source>
        <dbReference type="EMBL" id="KAF5815778.1"/>
    </source>
</evidence>
<feature type="domain" description="AP2/ERF" evidence="8">
    <location>
        <begin position="18"/>
        <end position="75"/>
    </location>
</feature>
<evidence type="ECO:0000313" key="11">
    <source>
        <dbReference type="Proteomes" id="UP000215914"/>
    </source>
</evidence>
<dbReference type="AlphaFoldDB" id="A0A251V9V5"/>
<reference evidence="9 11" key="1">
    <citation type="journal article" date="2017" name="Nature">
        <title>The sunflower genome provides insights into oil metabolism, flowering and Asterid evolution.</title>
        <authorList>
            <person name="Badouin H."/>
            <person name="Gouzy J."/>
            <person name="Grassa C.J."/>
            <person name="Murat F."/>
            <person name="Staton S.E."/>
            <person name="Cottret L."/>
            <person name="Lelandais-Briere C."/>
            <person name="Owens G.L."/>
            <person name="Carrere S."/>
            <person name="Mayjonade B."/>
            <person name="Legrand L."/>
            <person name="Gill N."/>
            <person name="Kane N.C."/>
            <person name="Bowers J.E."/>
            <person name="Hubner S."/>
            <person name="Bellec A."/>
            <person name="Berard A."/>
            <person name="Berges H."/>
            <person name="Blanchet N."/>
            <person name="Boniface M.C."/>
            <person name="Brunel D."/>
            <person name="Catrice O."/>
            <person name="Chaidir N."/>
            <person name="Claudel C."/>
            <person name="Donnadieu C."/>
            <person name="Faraut T."/>
            <person name="Fievet G."/>
            <person name="Helmstetter N."/>
            <person name="King M."/>
            <person name="Knapp S.J."/>
            <person name="Lai Z."/>
            <person name="Le Paslier M.C."/>
            <person name="Lippi Y."/>
            <person name="Lorenzon L."/>
            <person name="Mandel J.R."/>
            <person name="Marage G."/>
            <person name="Marchand G."/>
            <person name="Marquand E."/>
            <person name="Bret-Mestries E."/>
            <person name="Morien E."/>
            <person name="Nambeesan S."/>
            <person name="Nguyen T."/>
            <person name="Pegot-Espagnet P."/>
            <person name="Pouilly N."/>
            <person name="Raftis F."/>
            <person name="Sallet E."/>
            <person name="Schiex T."/>
            <person name="Thomas J."/>
            <person name="Vandecasteele C."/>
            <person name="Vares D."/>
            <person name="Vear F."/>
            <person name="Vautrin S."/>
            <person name="Crespi M."/>
            <person name="Mangin B."/>
            <person name="Burke J.M."/>
            <person name="Salse J."/>
            <person name="Munos S."/>
            <person name="Vincourt P."/>
            <person name="Rieseberg L.H."/>
            <person name="Langlade N.B."/>
        </authorList>
    </citation>
    <scope>NUCLEOTIDE SEQUENCE [LARGE SCALE GENOMIC DNA]</scope>
    <source>
        <strain evidence="11">cv. SF193</strain>
        <tissue evidence="9">Leaves</tissue>
    </source>
</reference>
<dbReference type="Gene3D" id="3.30.730.10">
    <property type="entry name" value="AP2/ERF domain"/>
    <property type="match status" value="1"/>
</dbReference>
<dbReference type="PANTHER" id="PTHR31190:SF504">
    <property type="entry name" value="AP2 DOMAIN CONTAINING PROTEIN, EXPRESSED"/>
    <property type="match status" value="1"/>
</dbReference>
<dbReference type="InterPro" id="IPR016177">
    <property type="entry name" value="DNA-bd_dom_sf"/>
</dbReference>
<evidence type="ECO:0000256" key="7">
    <source>
        <dbReference type="SAM" id="MobiDB-lite"/>
    </source>
</evidence>
<gene>
    <name evidence="10" type="ORF">HannXRQ_Chr03g0084171</name>
    <name evidence="9" type="ORF">HanXRQr2_Chr03g0126901</name>
</gene>
<dbReference type="PANTHER" id="PTHR31190">
    <property type="entry name" value="DNA-BINDING DOMAIN"/>
    <property type="match status" value="1"/>
</dbReference>
<dbReference type="InterPro" id="IPR044808">
    <property type="entry name" value="ERF_plant"/>
</dbReference>
<dbReference type="EMBL" id="MNCJ02000318">
    <property type="protein sequence ID" value="KAF5815778.1"/>
    <property type="molecule type" value="Genomic_DNA"/>
</dbReference>
<evidence type="ECO:0000256" key="1">
    <source>
        <dbReference type="ARBA" id="ARBA00004123"/>
    </source>
</evidence>
<evidence type="ECO:0000256" key="6">
    <source>
        <dbReference type="ARBA" id="ARBA00023242"/>
    </source>
</evidence>
<dbReference type="SMART" id="SM00380">
    <property type="entry name" value="AP2"/>
    <property type="match status" value="1"/>
</dbReference>
<dbReference type="PROSITE" id="PS51032">
    <property type="entry name" value="AP2_ERF"/>
    <property type="match status" value="1"/>
</dbReference>
<accession>A0A251V9V5</accession>
<dbReference type="OMA" id="RMGSHTY"/>
<organism evidence="10 11">
    <name type="scientific">Helianthus annuus</name>
    <name type="common">Common sunflower</name>
    <dbReference type="NCBI Taxonomy" id="4232"/>
    <lineage>
        <taxon>Eukaryota</taxon>
        <taxon>Viridiplantae</taxon>
        <taxon>Streptophyta</taxon>
        <taxon>Embryophyta</taxon>
        <taxon>Tracheophyta</taxon>
        <taxon>Spermatophyta</taxon>
        <taxon>Magnoliopsida</taxon>
        <taxon>eudicotyledons</taxon>
        <taxon>Gunneridae</taxon>
        <taxon>Pentapetalae</taxon>
        <taxon>asterids</taxon>
        <taxon>campanulids</taxon>
        <taxon>Asterales</taxon>
        <taxon>Asteraceae</taxon>
        <taxon>Asteroideae</taxon>
        <taxon>Heliantheae alliance</taxon>
        <taxon>Heliantheae</taxon>
        <taxon>Helianthus</taxon>
    </lineage>
</organism>
<dbReference type="Proteomes" id="UP000215914">
    <property type="component" value="Chromosome 3"/>
</dbReference>
<dbReference type="FunFam" id="3.30.730.10:FF:000001">
    <property type="entry name" value="Ethylene-responsive transcription factor 2"/>
    <property type="match status" value="1"/>
</dbReference>
<evidence type="ECO:0000256" key="5">
    <source>
        <dbReference type="ARBA" id="ARBA00023163"/>
    </source>
</evidence>
<dbReference type="GO" id="GO:0009873">
    <property type="term" value="P:ethylene-activated signaling pathway"/>
    <property type="evidence" value="ECO:0007669"/>
    <property type="project" value="InterPro"/>
</dbReference>
<keyword evidence="11" id="KW-1185">Reference proteome</keyword>
<dbReference type="InterPro" id="IPR001471">
    <property type="entry name" value="AP2/ERF_dom"/>
</dbReference>
<evidence type="ECO:0000256" key="4">
    <source>
        <dbReference type="ARBA" id="ARBA00023125"/>
    </source>
</evidence>
<dbReference type="Pfam" id="PF00847">
    <property type="entry name" value="AP2"/>
    <property type="match status" value="1"/>
</dbReference>
<dbReference type="EMBL" id="CM007892">
    <property type="protein sequence ID" value="OTG32214.1"/>
    <property type="molecule type" value="Genomic_DNA"/>
</dbReference>
<keyword evidence="2" id="KW-0611">Plant defense</keyword>
<dbReference type="GO" id="GO:0005634">
    <property type="term" value="C:nucleus"/>
    <property type="evidence" value="ECO:0007669"/>
    <property type="project" value="UniProtKB-SubCell"/>
</dbReference>
<evidence type="ECO:0000256" key="2">
    <source>
        <dbReference type="ARBA" id="ARBA00022821"/>
    </source>
</evidence>
<dbReference type="SUPFAM" id="SSF54171">
    <property type="entry name" value="DNA-binding domain"/>
    <property type="match status" value="1"/>
</dbReference>
<keyword evidence="5" id="KW-0804">Transcription</keyword>
<sequence>MNQTQKPIDKTTKPRKNLYRGIRKRLWGRWAAEIRDPQQGARLWLGTYNTAEEAARAYDAAAIRIRGNKARLNFPNSSPPAKKLCVEQPQPPPALMDQDEHGQIATATQSTQPRVHEQLPPSPPALMDCGNLHNHLSSDQLKLLEQISNWETFLGLEHEPTGLGCESDDLWATF</sequence>
<evidence type="ECO:0000259" key="8">
    <source>
        <dbReference type="PROSITE" id="PS51032"/>
    </source>
</evidence>
<evidence type="ECO:0000256" key="3">
    <source>
        <dbReference type="ARBA" id="ARBA00023015"/>
    </source>
</evidence>
<name>A0A251V9V5_HELAN</name>
<dbReference type="GO" id="GO:0003700">
    <property type="term" value="F:DNA-binding transcription factor activity"/>
    <property type="evidence" value="ECO:0007669"/>
    <property type="project" value="InterPro"/>
</dbReference>
<dbReference type="PRINTS" id="PR00367">
    <property type="entry name" value="ETHRSPELEMNT"/>
</dbReference>
<reference evidence="10" key="2">
    <citation type="submission" date="2017-02" db="EMBL/GenBank/DDBJ databases">
        <title>Sunflower complete genome.</title>
        <authorList>
            <person name="Langlade N."/>
            <person name="Munos S."/>
        </authorList>
    </citation>
    <scope>NUCLEOTIDE SEQUENCE [LARGE SCALE GENOMIC DNA]</scope>
    <source>
        <tissue evidence="10">Leaves</tissue>
    </source>
</reference>
<reference evidence="9" key="3">
    <citation type="submission" date="2020-06" db="EMBL/GenBank/DDBJ databases">
        <title>Helianthus annuus Genome sequencing and assembly Release 2.</title>
        <authorList>
            <person name="Gouzy J."/>
            <person name="Langlade N."/>
            <person name="Munos S."/>
        </authorList>
    </citation>
    <scope>NUCLEOTIDE SEQUENCE</scope>
    <source>
        <tissue evidence="9">Leaves</tissue>
    </source>
</reference>
<evidence type="ECO:0000313" key="10">
    <source>
        <dbReference type="EMBL" id="OTG32214.1"/>
    </source>
</evidence>
<dbReference type="GO" id="GO:0003677">
    <property type="term" value="F:DNA binding"/>
    <property type="evidence" value="ECO:0007669"/>
    <property type="project" value="UniProtKB-KW"/>
</dbReference>